<gene>
    <name evidence="2" type="ORF">CYMTET_36559</name>
</gene>
<evidence type="ECO:0000313" key="3">
    <source>
        <dbReference type="Proteomes" id="UP001190700"/>
    </source>
</evidence>
<proteinExistence type="predicted"/>
<accession>A0AAE0CFN5</accession>
<protein>
    <recommendedName>
        <fullName evidence="1">BSD domain-containing protein</fullName>
    </recommendedName>
</protein>
<dbReference type="AlphaFoldDB" id="A0AAE0CFN5"/>
<sequence length="168" mass="18978">MGNSGSKDESQYLFGSLIGKDVDQKLWSDLVKKAMEDMPIYALGPFNVNLYELQEQLAALTCNANVFRRDRVNHAGKRLTTTPLNDTEIDLVVGLMNWDPKLNKLRRELVPGAMSEDCFWANYIDAIKLIVLKLYIAHPTSQDLNQQYVKLAADLIDTLAWDQSLCVA</sequence>
<dbReference type="EMBL" id="LGRX02023886">
    <property type="protein sequence ID" value="KAK3254221.1"/>
    <property type="molecule type" value="Genomic_DNA"/>
</dbReference>
<dbReference type="Proteomes" id="UP001190700">
    <property type="component" value="Unassembled WGS sequence"/>
</dbReference>
<dbReference type="SUPFAM" id="SSF140383">
    <property type="entry name" value="BSD domain-like"/>
    <property type="match status" value="1"/>
</dbReference>
<dbReference type="Gene3D" id="1.10.3970.10">
    <property type="entry name" value="BSD domain"/>
    <property type="match status" value="1"/>
</dbReference>
<dbReference type="SMART" id="SM00751">
    <property type="entry name" value="BSD"/>
    <property type="match status" value="1"/>
</dbReference>
<feature type="domain" description="BSD" evidence="1">
    <location>
        <begin position="86"/>
        <end position="131"/>
    </location>
</feature>
<organism evidence="2 3">
    <name type="scientific">Cymbomonas tetramitiformis</name>
    <dbReference type="NCBI Taxonomy" id="36881"/>
    <lineage>
        <taxon>Eukaryota</taxon>
        <taxon>Viridiplantae</taxon>
        <taxon>Chlorophyta</taxon>
        <taxon>Pyramimonadophyceae</taxon>
        <taxon>Pyramimonadales</taxon>
        <taxon>Pyramimonadaceae</taxon>
        <taxon>Cymbomonas</taxon>
    </lineage>
</organism>
<comment type="caution">
    <text evidence="2">The sequence shown here is derived from an EMBL/GenBank/DDBJ whole genome shotgun (WGS) entry which is preliminary data.</text>
</comment>
<dbReference type="Pfam" id="PF03909">
    <property type="entry name" value="BSD"/>
    <property type="match status" value="1"/>
</dbReference>
<name>A0AAE0CFN5_9CHLO</name>
<evidence type="ECO:0000313" key="2">
    <source>
        <dbReference type="EMBL" id="KAK3254221.1"/>
    </source>
</evidence>
<reference evidence="2 3" key="1">
    <citation type="journal article" date="2015" name="Genome Biol. Evol.">
        <title>Comparative Genomics of a Bacterivorous Green Alga Reveals Evolutionary Causalities and Consequences of Phago-Mixotrophic Mode of Nutrition.</title>
        <authorList>
            <person name="Burns J.A."/>
            <person name="Paasch A."/>
            <person name="Narechania A."/>
            <person name="Kim E."/>
        </authorList>
    </citation>
    <scope>NUCLEOTIDE SEQUENCE [LARGE SCALE GENOMIC DNA]</scope>
    <source>
        <strain evidence="2 3">PLY_AMNH</strain>
    </source>
</reference>
<dbReference type="PROSITE" id="PS50858">
    <property type="entry name" value="BSD"/>
    <property type="match status" value="1"/>
</dbReference>
<dbReference type="InterPro" id="IPR035925">
    <property type="entry name" value="BSD_dom_sf"/>
</dbReference>
<keyword evidence="3" id="KW-1185">Reference proteome</keyword>
<evidence type="ECO:0000259" key="1">
    <source>
        <dbReference type="PROSITE" id="PS50858"/>
    </source>
</evidence>
<dbReference type="InterPro" id="IPR005607">
    <property type="entry name" value="BSD_dom"/>
</dbReference>